<evidence type="ECO:0000313" key="8">
    <source>
        <dbReference type="Proteomes" id="UP000031670"/>
    </source>
</evidence>
<accession>A0A0B8QR93</accession>
<keyword evidence="2" id="KW-0238">DNA-binding</keyword>
<dbReference type="SUPFAM" id="SSF46894">
    <property type="entry name" value="C-terminal effector domain of the bipartite response regulators"/>
    <property type="match status" value="1"/>
</dbReference>
<evidence type="ECO:0000313" key="6">
    <source>
        <dbReference type="EMBL" id="GAM77453.1"/>
    </source>
</evidence>
<protein>
    <submittedName>
        <fullName evidence="5 6">CsgAB operon transcriptional regulatory protein</fullName>
    </submittedName>
</protein>
<dbReference type="AlphaFoldDB" id="A0A0B8QR93"/>
<gene>
    <name evidence="5" type="ORF">JCM19232_1270</name>
    <name evidence="6" type="ORF">JCM19241_4576</name>
</gene>
<dbReference type="Proteomes" id="UP000031670">
    <property type="component" value="Unassembled WGS sequence"/>
</dbReference>
<name>A0A0B8QR93_9VIBR</name>
<keyword evidence="1" id="KW-0805">Transcription regulation</keyword>
<dbReference type="RefSeq" id="WP_261834126.1">
    <property type="nucleotide sequence ID" value="NZ_AP024881.1"/>
</dbReference>
<organism evidence="6 7">
    <name type="scientific">Vibrio ishigakensis</name>
    <dbReference type="NCBI Taxonomy" id="1481914"/>
    <lineage>
        <taxon>Bacteria</taxon>
        <taxon>Pseudomonadati</taxon>
        <taxon>Pseudomonadota</taxon>
        <taxon>Gammaproteobacteria</taxon>
        <taxon>Vibrionales</taxon>
        <taxon>Vibrionaceae</taxon>
        <taxon>Vibrio</taxon>
    </lineage>
</organism>
<evidence type="ECO:0000313" key="5">
    <source>
        <dbReference type="EMBL" id="GAM64600.1"/>
    </source>
</evidence>
<dbReference type="Pfam" id="PF00196">
    <property type="entry name" value="GerE"/>
    <property type="match status" value="1"/>
</dbReference>
<dbReference type="Proteomes" id="UP000031666">
    <property type="component" value="Unassembled WGS sequence"/>
</dbReference>
<evidence type="ECO:0000256" key="1">
    <source>
        <dbReference type="ARBA" id="ARBA00023015"/>
    </source>
</evidence>
<dbReference type="CDD" id="cd06170">
    <property type="entry name" value="LuxR_C_like"/>
    <property type="match status" value="1"/>
</dbReference>
<feature type="domain" description="HTH luxR-type" evidence="4">
    <location>
        <begin position="145"/>
        <end position="210"/>
    </location>
</feature>
<reference evidence="5 8" key="1">
    <citation type="submission" date="2015-01" db="EMBL/GenBank/DDBJ databases">
        <title>Vibrio sp. C5 JCM 19232 whole genome shotgun sequence.</title>
        <authorList>
            <person name="Sawabe T."/>
            <person name="Meirelles P."/>
            <person name="Feng G."/>
            <person name="Sayaka M."/>
            <person name="Hattori M."/>
            <person name="Ohkuma M."/>
        </authorList>
    </citation>
    <scope>NUCLEOTIDE SEQUENCE [LARGE SCALE GENOMIC DNA]</scope>
    <source>
        <strain evidence="5 8">JCM19232</strain>
    </source>
</reference>
<reference evidence="7 8" key="3">
    <citation type="submission" date="2015-01" db="EMBL/GenBank/DDBJ databases">
        <authorList>
            <consortium name="NBRP consortium"/>
            <person name="Sawabe T."/>
            <person name="Meirelles P."/>
            <person name="Feng G."/>
            <person name="Sayaka M."/>
            <person name="Hattori M."/>
            <person name="Ohkuma M."/>
        </authorList>
    </citation>
    <scope>NUCLEOTIDE SEQUENCE [LARGE SCALE GENOMIC DNA]</scope>
    <source>
        <strain evidence="7">JCM 19241</strain>
        <strain evidence="5 8">JCM19232</strain>
        <strain evidence="6">JCM19241</strain>
    </source>
</reference>
<evidence type="ECO:0000256" key="3">
    <source>
        <dbReference type="ARBA" id="ARBA00023163"/>
    </source>
</evidence>
<dbReference type="Gene3D" id="3.40.50.2300">
    <property type="match status" value="1"/>
</dbReference>
<evidence type="ECO:0000313" key="7">
    <source>
        <dbReference type="Proteomes" id="UP000031666"/>
    </source>
</evidence>
<keyword evidence="3" id="KW-0804">Transcription</keyword>
<dbReference type="InterPro" id="IPR016032">
    <property type="entry name" value="Sig_transdc_resp-reg_C-effctor"/>
</dbReference>
<dbReference type="EMBL" id="BBSC01000009">
    <property type="protein sequence ID" value="GAM77453.1"/>
    <property type="molecule type" value="Genomic_DNA"/>
</dbReference>
<proteinExistence type="predicted"/>
<dbReference type="STRING" id="1481914.JCM19241_4576"/>
<dbReference type="GO" id="GO:0003677">
    <property type="term" value="F:DNA binding"/>
    <property type="evidence" value="ECO:0007669"/>
    <property type="project" value="UniProtKB-KW"/>
</dbReference>
<evidence type="ECO:0000256" key="2">
    <source>
        <dbReference type="ARBA" id="ARBA00023125"/>
    </source>
</evidence>
<dbReference type="PROSITE" id="PS50043">
    <property type="entry name" value="HTH_LUXR_2"/>
    <property type="match status" value="1"/>
</dbReference>
<reference evidence="6 7" key="2">
    <citation type="submission" date="2015-01" db="EMBL/GenBank/DDBJ databases">
        <title>Vibrio sp. C94 JCM 19241 whole genome shotgun sequence.</title>
        <authorList>
            <person name="Sawabe T."/>
            <person name="Meirelles P."/>
            <person name="Feng G."/>
            <person name="Sayaka M."/>
            <person name="Hattori M."/>
            <person name="Ohkuma M."/>
        </authorList>
    </citation>
    <scope>NUCLEOTIDE SEQUENCE [LARGE SCALE GENOMIC DNA]</scope>
    <source>
        <strain evidence="7">JCM 19241</strain>
        <strain evidence="6">JCM19241</strain>
    </source>
</reference>
<evidence type="ECO:0000259" key="4">
    <source>
        <dbReference type="PROSITE" id="PS50043"/>
    </source>
</evidence>
<dbReference type="EMBL" id="BBSA01000013">
    <property type="protein sequence ID" value="GAM64600.1"/>
    <property type="molecule type" value="Genomic_DNA"/>
</dbReference>
<dbReference type="PANTHER" id="PTHR44688:SF16">
    <property type="entry name" value="DNA-BINDING TRANSCRIPTIONAL ACTIVATOR DEVR_DOSR"/>
    <property type="match status" value="1"/>
</dbReference>
<dbReference type="Gene3D" id="1.10.10.10">
    <property type="entry name" value="Winged helix-like DNA-binding domain superfamily/Winged helix DNA-binding domain"/>
    <property type="match status" value="1"/>
</dbReference>
<dbReference type="PANTHER" id="PTHR44688">
    <property type="entry name" value="DNA-BINDING TRANSCRIPTIONAL ACTIVATOR DEVR_DOSR"/>
    <property type="match status" value="1"/>
</dbReference>
<accession>A0A0B8PCL7</accession>
<dbReference type="PRINTS" id="PR00038">
    <property type="entry name" value="HTHLUXR"/>
</dbReference>
<dbReference type="InterPro" id="IPR036388">
    <property type="entry name" value="WH-like_DNA-bd_sf"/>
</dbReference>
<sequence length="211" mass="24683">MQFNGINSQIFLHKNSGFDETTITKLQQLTGLTLYKLEDWHQEYKSSLTPIIIISYNDKEFNPLEYENPNEPGKNIFMVTTRTPLQLKTTQLLKYGRLKGIFYKDQSPEQIALGLESLAQGRSWLSRAVTDQLLSYFQSVLIRYNPPHTINLTRREIEVLEALKSGKSNYHISEKLFVSEHTIKSHLYKIFRKIKVKNRDEAVLWAHHFLP</sequence>
<dbReference type="SMART" id="SM00421">
    <property type="entry name" value="HTH_LUXR"/>
    <property type="match status" value="1"/>
</dbReference>
<comment type="caution">
    <text evidence="6">The sequence shown here is derived from an EMBL/GenBank/DDBJ whole genome shotgun (WGS) entry which is preliminary data.</text>
</comment>
<dbReference type="InterPro" id="IPR000792">
    <property type="entry name" value="Tscrpt_reg_LuxR_C"/>
</dbReference>
<dbReference type="GO" id="GO:0006355">
    <property type="term" value="P:regulation of DNA-templated transcription"/>
    <property type="evidence" value="ECO:0007669"/>
    <property type="project" value="InterPro"/>
</dbReference>